<dbReference type="Pfam" id="PF20142">
    <property type="entry name" value="Scaffold"/>
    <property type="match status" value="1"/>
</dbReference>
<dbReference type="GO" id="GO:0009252">
    <property type="term" value="P:peptidoglycan biosynthetic process"/>
    <property type="evidence" value="ECO:0007669"/>
    <property type="project" value="UniProtKB-UniPathway"/>
</dbReference>
<evidence type="ECO:0000256" key="7">
    <source>
        <dbReference type="PROSITE-ProRule" id="PRU01373"/>
    </source>
</evidence>
<dbReference type="GO" id="GO:0071555">
    <property type="term" value="P:cell wall organization"/>
    <property type="evidence" value="ECO:0007669"/>
    <property type="project" value="UniProtKB-UniRule"/>
</dbReference>
<evidence type="ECO:0000256" key="3">
    <source>
        <dbReference type="ARBA" id="ARBA00022679"/>
    </source>
</evidence>
<dbReference type="GO" id="GO:0016740">
    <property type="term" value="F:transferase activity"/>
    <property type="evidence" value="ECO:0007669"/>
    <property type="project" value="UniProtKB-KW"/>
</dbReference>
<dbReference type="InterPro" id="IPR052905">
    <property type="entry name" value="LD-transpeptidase_YkuD-like"/>
</dbReference>
<dbReference type="EMBL" id="SWAV01000003">
    <property type="protein sequence ID" value="TKA91458.1"/>
    <property type="molecule type" value="Genomic_DNA"/>
</dbReference>
<comment type="similarity">
    <text evidence="2">Belongs to the YkuD family.</text>
</comment>
<dbReference type="Gene3D" id="2.40.440.10">
    <property type="entry name" value="L,D-transpeptidase catalytic domain-like"/>
    <property type="match status" value="1"/>
</dbReference>
<evidence type="ECO:0000256" key="6">
    <source>
        <dbReference type="ARBA" id="ARBA00023316"/>
    </source>
</evidence>
<dbReference type="CDD" id="cd16913">
    <property type="entry name" value="YkuD_like"/>
    <property type="match status" value="1"/>
</dbReference>
<dbReference type="InterPro" id="IPR005490">
    <property type="entry name" value="LD_TPept_cat_dom"/>
</dbReference>
<feature type="domain" description="L,D-TPase catalytic" evidence="9">
    <location>
        <begin position="328"/>
        <end position="503"/>
    </location>
</feature>
<dbReference type="InterPro" id="IPR002477">
    <property type="entry name" value="Peptidoglycan-bd-like"/>
</dbReference>
<comment type="pathway">
    <text evidence="1 7">Cell wall biogenesis; peptidoglycan biosynthesis.</text>
</comment>
<organism evidence="10 11">
    <name type="scientific">Halopseudomonas bauzanensis</name>
    <dbReference type="NCBI Taxonomy" id="653930"/>
    <lineage>
        <taxon>Bacteria</taxon>
        <taxon>Pseudomonadati</taxon>
        <taxon>Pseudomonadota</taxon>
        <taxon>Gammaproteobacteria</taxon>
        <taxon>Pseudomonadales</taxon>
        <taxon>Pseudomonadaceae</taxon>
        <taxon>Halopseudomonas</taxon>
    </lineage>
</organism>
<comment type="caution">
    <text evidence="10">The sequence shown here is derived from an EMBL/GenBank/DDBJ whole genome shotgun (WGS) entry which is preliminary data.</text>
</comment>
<dbReference type="PROSITE" id="PS52029">
    <property type="entry name" value="LD_TPASE"/>
    <property type="match status" value="1"/>
</dbReference>
<dbReference type="InterPro" id="IPR036365">
    <property type="entry name" value="PGBD-like_sf"/>
</dbReference>
<keyword evidence="5 7" id="KW-0573">Peptidoglycan synthesis</keyword>
<evidence type="ECO:0000313" key="11">
    <source>
        <dbReference type="Proteomes" id="UP000305198"/>
    </source>
</evidence>
<dbReference type="AlphaFoldDB" id="A0A4U0YJS0"/>
<dbReference type="Proteomes" id="UP000305198">
    <property type="component" value="Unassembled WGS sequence"/>
</dbReference>
<evidence type="ECO:0000256" key="5">
    <source>
        <dbReference type="ARBA" id="ARBA00022984"/>
    </source>
</evidence>
<feature type="signal peptide" evidence="8">
    <location>
        <begin position="1"/>
        <end position="30"/>
    </location>
</feature>
<dbReference type="GO" id="GO:0008360">
    <property type="term" value="P:regulation of cell shape"/>
    <property type="evidence" value="ECO:0007669"/>
    <property type="project" value="UniProtKB-UniRule"/>
</dbReference>
<feature type="active site" description="Proton donor/acceptor" evidence="7">
    <location>
        <position position="456"/>
    </location>
</feature>
<feature type="chain" id="PRO_5020707609" evidence="8">
    <location>
        <begin position="31"/>
        <end position="559"/>
    </location>
</feature>
<dbReference type="Pfam" id="PF01471">
    <property type="entry name" value="PG_binding_1"/>
    <property type="match status" value="1"/>
</dbReference>
<evidence type="ECO:0000256" key="8">
    <source>
        <dbReference type="SAM" id="SignalP"/>
    </source>
</evidence>
<dbReference type="UniPathway" id="UPA00219"/>
<keyword evidence="6 7" id="KW-0961">Cell wall biogenesis/degradation</keyword>
<gene>
    <name evidence="10" type="ORF">FA869_10130</name>
</gene>
<keyword evidence="3" id="KW-0808">Transferase</keyword>
<dbReference type="SUPFAM" id="SSF141523">
    <property type="entry name" value="L,D-transpeptidase catalytic domain-like"/>
    <property type="match status" value="1"/>
</dbReference>
<dbReference type="PANTHER" id="PTHR41533">
    <property type="entry name" value="L,D-TRANSPEPTIDASE HI_1667-RELATED"/>
    <property type="match status" value="1"/>
</dbReference>
<dbReference type="GO" id="GO:0004180">
    <property type="term" value="F:carboxypeptidase activity"/>
    <property type="evidence" value="ECO:0007669"/>
    <property type="project" value="UniProtKB-ARBA"/>
</dbReference>
<keyword evidence="4 7" id="KW-0133">Cell shape</keyword>
<evidence type="ECO:0000256" key="2">
    <source>
        <dbReference type="ARBA" id="ARBA00005992"/>
    </source>
</evidence>
<keyword evidence="8" id="KW-0732">Signal</keyword>
<evidence type="ECO:0000256" key="1">
    <source>
        <dbReference type="ARBA" id="ARBA00004752"/>
    </source>
</evidence>
<evidence type="ECO:0000259" key="9">
    <source>
        <dbReference type="PROSITE" id="PS52029"/>
    </source>
</evidence>
<reference evidence="10 11" key="1">
    <citation type="submission" date="2019-04" db="EMBL/GenBank/DDBJ databases">
        <title>Crypto-aerobic microbial life in anoxic (sulfidic) marine sediments.</title>
        <authorList>
            <person name="Bhattacharya S."/>
            <person name="Roy C."/>
            <person name="Mondal N."/>
            <person name="Sarkar J."/>
            <person name="Mandal S."/>
            <person name="Rameez M.J."/>
            <person name="Ghosh W."/>
        </authorList>
    </citation>
    <scope>NUCLEOTIDE SEQUENCE [LARGE SCALE GENOMIC DNA]</scope>
    <source>
        <strain evidence="10 11">SBBB</strain>
    </source>
</reference>
<dbReference type="SUPFAM" id="SSF47090">
    <property type="entry name" value="PGBD-like"/>
    <property type="match status" value="1"/>
</dbReference>
<dbReference type="InterPro" id="IPR036366">
    <property type="entry name" value="PGBDSf"/>
</dbReference>
<dbReference type="Pfam" id="PF03734">
    <property type="entry name" value="YkuD"/>
    <property type="match status" value="1"/>
</dbReference>
<evidence type="ECO:0000256" key="4">
    <source>
        <dbReference type="ARBA" id="ARBA00022960"/>
    </source>
</evidence>
<feature type="active site" description="Nucleophile" evidence="7">
    <location>
        <position position="475"/>
    </location>
</feature>
<dbReference type="InterPro" id="IPR038063">
    <property type="entry name" value="Transpep_catalytic_dom"/>
</dbReference>
<sequence>MNRCAPKMSLGDYLLLKKCTVLFVSCLCWAAVPAKAEFTVKVALTPIQESLMQGTAQRCEGLPELRSMPIDEALEQLYEVNGYIAIWQQEERLQSLQEELLELATDGLEPREYALAFADPPEDVCAELRVTGTYLHALEHLSRGRLDPEDHEPMWHPKDYPPPERPTVAELGRYGLADMSRAFDRARPTLPQYVELRRAYRQMDREPVIYIAFPEGPSIKPGATDQRLPQLAQRLMLEGFLPWEDPSAGPLTDPITSVAEPVRAQPLSYDSQLQQAVRAFQVAHGLQSDGIVGRQTVAALNVTPQERRLQLLINLERLRWLEARRDEHVLLVNSAGSTAVILQGNNVRWASRVQSGTADRATPLMVSRINRVTLNPSWTVPPTIFRKDKLPQIRSNPAYFAERDLQVLDYQGNRLNPADIDWHTPQGVLLRQPPGPENPLGALVFRFENPFAVFLHDTPSQSLFERAARNVSSGCVRVEQATELADYLFDNLDASERERIRELQASGKTHEIRVRSGPQVILGYWTVQVMEDGSLRYLPDPYDMDEALAKALSAALQED</sequence>
<evidence type="ECO:0000313" key="10">
    <source>
        <dbReference type="EMBL" id="TKA91458.1"/>
    </source>
</evidence>
<accession>A0A4U0YJS0</accession>
<dbReference type="Gene3D" id="1.10.101.10">
    <property type="entry name" value="PGBD-like superfamily/PGBD"/>
    <property type="match status" value="1"/>
</dbReference>
<name>A0A4U0YJS0_9GAMM</name>
<protein>
    <submittedName>
        <fullName evidence="10">Murein L,D-transpeptidase</fullName>
    </submittedName>
</protein>
<dbReference type="InterPro" id="IPR045380">
    <property type="entry name" value="LD_TPept_scaffold_dom"/>
</dbReference>
<proteinExistence type="inferred from homology"/>
<dbReference type="PANTHER" id="PTHR41533:SF2">
    <property type="entry name" value="BLR7131 PROTEIN"/>
    <property type="match status" value="1"/>
</dbReference>